<organism evidence="1 2">
    <name type="scientific">Carex littledalei</name>
    <dbReference type="NCBI Taxonomy" id="544730"/>
    <lineage>
        <taxon>Eukaryota</taxon>
        <taxon>Viridiplantae</taxon>
        <taxon>Streptophyta</taxon>
        <taxon>Embryophyta</taxon>
        <taxon>Tracheophyta</taxon>
        <taxon>Spermatophyta</taxon>
        <taxon>Magnoliopsida</taxon>
        <taxon>Liliopsida</taxon>
        <taxon>Poales</taxon>
        <taxon>Cyperaceae</taxon>
        <taxon>Cyperoideae</taxon>
        <taxon>Cariceae</taxon>
        <taxon>Carex</taxon>
        <taxon>Carex subgen. Euthyceras</taxon>
    </lineage>
</organism>
<proteinExistence type="predicted"/>
<dbReference type="EMBL" id="SWLB01000005">
    <property type="protein sequence ID" value="KAF3338760.1"/>
    <property type="molecule type" value="Genomic_DNA"/>
</dbReference>
<name>A0A833VRJ0_9POAL</name>
<evidence type="ECO:0000313" key="2">
    <source>
        <dbReference type="Proteomes" id="UP000623129"/>
    </source>
</evidence>
<keyword evidence="2" id="KW-1185">Reference proteome</keyword>
<sequence>MATMARDFISSLNKAVAQGAAKRAAAAREANWYKAQTARPLHISTDNWAAAIRAATRGLPCRNYLFFLVTNPHKTHPTAVKRRKEELDSKEDDIRRKVLGLS</sequence>
<evidence type="ECO:0000313" key="1">
    <source>
        <dbReference type="EMBL" id="KAF3338760.1"/>
    </source>
</evidence>
<accession>A0A833VRJ0</accession>
<gene>
    <name evidence="1" type="ORF">FCM35_KLT17597</name>
</gene>
<reference evidence="1" key="1">
    <citation type="submission" date="2020-01" db="EMBL/GenBank/DDBJ databases">
        <title>Genome sequence of Kobresia littledalei, the first chromosome-level genome in the family Cyperaceae.</title>
        <authorList>
            <person name="Qu G."/>
        </authorList>
    </citation>
    <scope>NUCLEOTIDE SEQUENCE</scope>
    <source>
        <strain evidence="1">C.B.Clarke</strain>
        <tissue evidence="1">Leaf</tissue>
    </source>
</reference>
<comment type="caution">
    <text evidence="1">The sequence shown here is derived from an EMBL/GenBank/DDBJ whole genome shotgun (WGS) entry which is preliminary data.</text>
</comment>
<protein>
    <submittedName>
        <fullName evidence="1">Uncharacterized protein</fullName>
    </submittedName>
</protein>
<dbReference type="AlphaFoldDB" id="A0A833VRJ0"/>
<dbReference type="Proteomes" id="UP000623129">
    <property type="component" value="Unassembled WGS sequence"/>
</dbReference>